<dbReference type="OrthoDB" id="437369at2759"/>
<dbReference type="SUPFAM" id="SSF51905">
    <property type="entry name" value="FAD/NAD(P)-binding domain"/>
    <property type="match status" value="1"/>
</dbReference>
<evidence type="ECO:0000256" key="2">
    <source>
        <dbReference type="ARBA" id="ARBA00009967"/>
    </source>
</evidence>
<sequence>MKIDFLSKIISSYLAPAAQLLSSGHGLPSELAPVKSVAIIGAGAAGASTAYYLEQYLHEPYIPKHLQYNHAITIYELNERIGGRCAVYRVPGQTDKVVEAGASIFVKVNLNLMDAAKAFDLKLRKLDDEDLAIWDGQRFVYQDHPSRLWNIARALWRWGYAPFKVRGVVNKAVNNLLASYKTTEPFESVQAFASRFKLDKLVSVHSDRLLKDHGVHDSFSREIFEVASRVNYGSNLDEIHGLGGLVSMAADGAYQVVGGNFQIFEGMIANSHASVKLGTKIARITRFKEGGETKFEVTTTTGSKQTFDAIVLAAPLHLLGIDLSSLDLPPQPHVDYRTIHATFVKGRVNPSYFNWTSNAKLPTHILTVNSNTTEFTSLSVQTTLDTGETVTKLFSHAPIEDELLNRLYTTRTWVRRKAWQAYPKLKPMPTTADDLAALTPEEKQEVKEEQRSREAWGQVEVVPGVFYVNSFEPLISTMETETLAGKNTARLIRNRFLGYCPVPILQK</sequence>
<dbReference type="Pfam" id="PF13450">
    <property type="entry name" value="NAD_binding_8"/>
    <property type="match status" value="1"/>
</dbReference>
<dbReference type="GO" id="GO:0030327">
    <property type="term" value="P:prenylated protein catabolic process"/>
    <property type="evidence" value="ECO:0007669"/>
    <property type="project" value="TreeGrafter"/>
</dbReference>
<evidence type="ECO:0000256" key="6">
    <source>
        <dbReference type="ARBA" id="ARBA00023002"/>
    </source>
</evidence>
<keyword evidence="5" id="KW-0274">FAD</keyword>
<evidence type="ECO:0000256" key="7">
    <source>
        <dbReference type="ARBA" id="ARBA00023180"/>
    </source>
</evidence>
<protein>
    <recommendedName>
        <fullName evidence="8">Prenylcysteine lyase domain-containing protein</fullName>
    </recommendedName>
</protein>
<dbReference type="EMBL" id="JAAAJB010000093">
    <property type="protein sequence ID" value="KAG0266449.1"/>
    <property type="molecule type" value="Genomic_DNA"/>
</dbReference>
<comment type="caution">
    <text evidence="9">The sequence shown here is derived from an EMBL/GenBank/DDBJ whole genome shotgun (WGS) entry which is preliminary data.</text>
</comment>
<keyword evidence="7" id="KW-0325">Glycoprotein</keyword>
<evidence type="ECO:0000256" key="1">
    <source>
        <dbReference type="ARBA" id="ARBA00001974"/>
    </source>
</evidence>
<reference evidence="9" key="1">
    <citation type="journal article" date="2020" name="Fungal Divers.">
        <title>Resolving the Mortierellaceae phylogeny through synthesis of multi-gene phylogenetics and phylogenomics.</title>
        <authorList>
            <person name="Vandepol N."/>
            <person name="Liber J."/>
            <person name="Desiro A."/>
            <person name="Na H."/>
            <person name="Kennedy M."/>
            <person name="Barry K."/>
            <person name="Grigoriev I.V."/>
            <person name="Miller A.N."/>
            <person name="O'Donnell K."/>
            <person name="Stajich J.E."/>
            <person name="Bonito G."/>
        </authorList>
    </citation>
    <scope>NUCLEOTIDE SEQUENCE</scope>
    <source>
        <strain evidence="9">BC1065</strain>
    </source>
</reference>
<comment type="cofactor">
    <cofactor evidence="1">
        <name>FAD</name>
        <dbReference type="ChEBI" id="CHEBI:57692"/>
    </cofactor>
</comment>
<keyword evidence="6" id="KW-0560">Oxidoreductase</keyword>
<dbReference type="InterPro" id="IPR036188">
    <property type="entry name" value="FAD/NAD-bd_sf"/>
</dbReference>
<dbReference type="PANTHER" id="PTHR15944">
    <property type="entry name" value="FARNESYLCYSTEINE LYASE"/>
    <property type="match status" value="1"/>
</dbReference>
<evidence type="ECO:0000313" key="9">
    <source>
        <dbReference type="EMBL" id="KAG0266449.1"/>
    </source>
</evidence>
<keyword evidence="3" id="KW-0285">Flavoprotein</keyword>
<dbReference type="Proteomes" id="UP000807716">
    <property type="component" value="Unassembled WGS sequence"/>
</dbReference>
<evidence type="ECO:0000256" key="5">
    <source>
        <dbReference type="ARBA" id="ARBA00022827"/>
    </source>
</evidence>
<comment type="similarity">
    <text evidence="2">Belongs to the prenylcysteine oxidase family.</text>
</comment>
<feature type="domain" description="Prenylcysteine lyase" evidence="8">
    <location>
        <begin position="145"/>
        <end position="431"/>
    </location>
</feature>
<proteinExistence type="inferred from homology"/>
<dbReference type="Gene3D" id="3.50.50.60">
    <property type="entry name" value="FAD/NAD(P)-binding domain"/>
    <property type="match status" value="1"/>
</dbReference>
<accession>A0A9P6QH06</accession>
<dbReference type="GO" id="GO:0030328">
    <property type="term" value="P:prenylcysteine catabolic process"/>
    <property type="evidence" value="ECO:0007669"/>
    <property type="project" value="InterPro"/>
</dbReference>
<keyword evidence="4" id="KW-0732">Signal</keyword>
<feature type="domain" description="Prenylcysteine lyase" evidence="8">
    <location>
        <begin position="452"/>
        <end position="496"/>
    </location>
</feature>
<evidence type="ECO:0000259" key="8">
    <source>
        <dbReference type="Pfam" id="PF07156"/>
    </source>
</evidence>
<organism evidence="9 10">
    <name type="scientific">Actinomortierella ambigua</name>
    <dbReference type="NCBI Taxonomy" id="1343610"/>
    <lineage>
        <taxon>Eukaryota</taxon>
        <taxon>Fungi</taxon>
        <taxon>Fungi incertae sedis</taxon>
        <taxon>Mucoromycota</taxon>
        <taxon>Mortierellomycotina</taxon>
        <taxon>Mortierellomycetes</taxon>
        <taxon>Mortierellales</taxon>
        <taxon>Mortierellaceae</taxon>
        <taxon>Actinomortierella</taxon>
    </lineage>
</organism>
<evidence type="ECO:0000256" key="3">
    <source>
        <dbReference type="ARBA" id="ARBA00022630"/>
    </source>
</evidence>
<dbReference type="Pfam" id="PF07156">
    <property type="entry name" value="Prenylcys_lyase"/>
    <property type="match status" value="2"/>
</dbReference>
<gene>
    <name evidence="9" type="ORF">DFQ27_009751</name>
</gene>
<name>A0A9P6QH06_9FUNG</name>
<keyword evidence="10" id="KW-1185">Reference proteome</keyword>
<dbReference type="InterPro" id="IPR017046">
    <property type="entry name" value="Prenylcysteine_Oxase1"/>
</dbReference>
<dbReference type="InterPro" id="IPR010795">
    <property type="entry name" value="Prenylcys_lyase"/>
</dbReference>
<evidence type="ECO:0000256" key="4">
    <source>
        <dbReference type="ARBA" id="ARBA00022729"/>
    </source>
</evidence>
<evidence type="ECO:0000313" key="10">
    <source>
        <dbReference type="Proteomes" id="UP000807716"/>
    </source>
</evidence>
<dbReference type="PANTHER" id="PTHR15944:SF0">
    <property type="entry name" value="PRENYLCYSTEINE LYASE DOMAIN-CONTAINING PROTEIN"/>
    <property type="match status" value="1"/>
</dbReference>
<dbReference type="GO" id="GO:0001735">
    <property type="term" value="F:prenylcysteine oxidase activity"/>
    <property type="evidence" value="ECO:0007669"/>
    <property type="project" value="InterPro"/>
</dbReference>
<dbReference type="AlphaFoldDB" id="A0A9P6QH06"/>